<dbReference type="InterPro" id="IPR032095">
    <property type="entry name" value="Sacchrp_dh-like_C"/>
</dbReference>
<proteinExistence type="predicted"/>
<feature type="domain" description="Saccharopine dehydrogenase-like C-terminal" evidence="2">
    <location>
        <begin position="159"/>
        <end position="438"/>
    </location>
</feature>
<dbReference type="Gene3D" id="3.30.360.30">
    <property type="entry name" value="homospermidine synthase like"/>
    <property type="match status" value="1"/>
</dbReference>
<dbReference type="AlphaFoldDB" id="A0A7C9L9R3"/>
<gene>
    <name evidence="3" type="ORF">GEA64_01470</name>
</gene>
<dbReference type="Proteomes" id="UP000481739">
    <property type="component" value="Unassembled WGS sequence"/>
</dbReference>
<dbReference type="EMBL" id="WHZZ01000001">
    <property type="protein sequence ID" value="MQL46728.1"/>
    <property type="molecule type" value="Genomic_DNA"/>
</dbReference>
<organism evidence="3 4">
    <name type="scientific">Photorhabdus khanii</name>
    <dbReference type="NCBI Taxonomy" id="1004150"/>
    <lineage>
        <taxon>Bacteria</taxon>
        <taxon>Pseudomonadati</taxon>
        <taxon>Pseudomonadota</taxon>
        <taxon>Gammaproteobacteria</taxon>
        <taxon>Enterobacterales</taxon>
        <taxon>Morganellaceae</taxon>
        <taxon>Photorhabdus</taxon>
    </lineage>
</organism>
<reference evidence="3 4" key="1">
    <citation type="journal article" date="2019" name="Nature">
        <title>A new antibiotic selectively kills Gram-negative pathogens.</title>
        <authorList>
            <person name="Imai Y."/>
            <person name="Meyer K.J."/>
            <person name="Iinishi A."/>
            <person name="Favre-Godal Q."/>
            <person name="Green R."/>
            <person name="Manuse S."/>
            <person name="Caboni M."/>
            <person name="Mori M."/>
            <person name="Niles S."/>
            <person name="Ghiglieri M."/>
            <person name="Honrao C."/>
            <person name="Ma X."/>
            <person name="Guo J.J."/>
            <person name="Makriyannis A."/>
            <person name="Linares-Otoya L."/>
            <person name="Boehringer N."/>
            <person name="Wuisan Z.G."/>
            <person name="Kaur H."/>
            <person name="Wu R."/>
            <person name="Mateus A."/>
            <person name="Typas A."/>
            <person name="Savitski M.M."/>
            <person name="Espinoza J.L."/>
            <person name="O'Rourke A."/>
            <person name="Nelson K.E."/>
            <person name="Hiller S."/>
            <person name="Noinaj N."/>
            <person name="Schaeberle T.F."/>
            <person name="D'Onofrio A."/>
            <person name="Lewis K."/>
        </authorList>
    </citation>
    <scope>NUCLEOTIDE SEQUENCE [LARGE SCALE GENOMIC DNA]</scope>
    <source>
        <strain evidence="3 4">HGB 1456</strain>
    </source>
</reference>
<dbReference type="Gene3D" id="3.40.50.720">
    <property type="entry name" value="NAD(P)-binding Rossmann-like Domain"/>
    <property type="match status" value="1"/>
</dbReference>
<comment type="caution">
    <text evidence="3">The sequence shown here is derived from an EMBL/GenBank/DDBJ whole genome shotgun (WGS) entry which is preliminary data.</text>
</comment>
<accession>A0A7C9L9R3</accession>
<dbReference type="RefSeq" id="WP_152961736.1">
    <property type="nucleotide sequence ID" value="NZ_CAWOZU010000011.1"/>
</dbReference>
<evidence type="ECO:0000313" key="3">
    <source>
        <dbReference type="EMBL" id="MQL46728.1"/>
    </source>
</evidence>
<evidence type="ECO:0000313" key="4">
    <source>
        <dbReference type="Proteomes" id="UP000481739"/>
    </source>
</evidence>
<dbReference type="InterPro" id="IPR005097">
    <property type="entry name" value="Sacchrp_dh_NADP-bd"/>
</dbReference>
<dbReference type="Pfam" id="PF03435">
    <property type="entry name" value="Sacchrp_dh_NADP"/>
    <property type="match status" value="1"/>
</dbReference>
<dbReference type="InterPro" id="IPR023181">
    <property type="entry name" value="Homospermid_syn-like_C"/>
</dbReference>
<evidence type="ECO:0000259" key="2">
    <source>
        <dbReference type="Pfam" id="PF16653"/>
    </source>
</evidence>
<sequence>MEPVVSFNNKIVILGLGTIAQCLVDVIDRHIKCPPGNITVIEPGEASIEDIEAIQKKGFRYAICRKLTKSNFVNELNNYLTKDGLFVNLTCSVDSINLMELVHAKGMMYVDSSFEIWDEEQVDNVEDMQHQTLYALHNRAREVSKDWSSDSPTAITNHGANPGIVNHFAKAALVELSKNLGILEQIPENRQQWAALAKKASVKVIHISERDSQVEGAPKPVGEFRNTWSPVAYMDEADSPVEIGWGTHESQLPRYAKQHQEGPGNSLYFHRCGGEIFVKSWLPQAGQIHGYLMPHSECVTLSDYFTLYEGTEIIYRPTVKFAYLPAPDAFVSLHEYMMGDSEPPAKIKVMKNDIVAGADELGVLLLGHDKRAFWYGSRVDIERSREVVPGHNATTVQVIGGVVSAIVWCLNNPRVGYCETESLPYQKMLAIAEPYITPMFQTFSDWTPSPVETESTDKVDSRDPWQFQHFLVGG</sequence>
<dbReference type="Pfam" id="PF16653">
    <property type="entry name" value="Sacchrp_dh_C"/>
    <property type="match status" value="1"/>
</dbReference>
<name>A0A7C9L9R3_9GAMM</name>
<feature type="domain" description="Saccharopine dehydrogenase NADP binding" evidence="1">
    <location>
        <begin position="11"/>
        <end position="155"/>
    </location>
</feature>
<evidence type="ECO:0000259" key="1">
    <source>
        <dbReference type="Pfam" id="PF03435"/>
    </source>
</evidence>
<protein>
    <submittedName>
        <fullName evidence="3">Homospermidine synthase</fullName>
    </submittedName>
</protein>